<organism evidence="1 2">
    <name type="scientific">Actinoplanes oblitus</name>
    <dbReference type="NCBI Taxonomy" id="3040509"/>
    <lineage>
        <taxon>Bacteria</taxon>
        <taxon>Bacillati</taxon>
        <taxon>Actinomycetota</taxon>
        <taxon>Actinomycetes</taxon>
        <taxon>Micromonosporales</taxon>
        <taxon>Micromonosporaceae</taxon>
        <taxon>Actinoplanes</taxon>
    </lineage>
</organism>
<proteinExistence type="predicted"/>
<name>A0ABY8WUQ4_9ACTN</name>
<evidence type="ECO:0000313" key="2">
    <source>
        <dbReference type="Proteomes" id="UP001240150"/>
    </source>
</evidence>
<dbReference type="Proteomes" id="UP001240150">
    <property type="component" value="Chromosome"/>
</dbReference>
<dbReference type="RefSeq" id="WP_284921982.1">
    <property type="nucleotide sequence ID" value="NZ_CP126980.1"/>
</dbReference>
<gene>
    <name evidence="1" type="ORF">ACTOB_004163</name>
</gene>
<dbReference type="EMBL" id="CP126980">
    <property type="protein sequence ID" value="WIN00454.1"/>
    <property type="molecule type" value="Genomic_DNA"/>
</dbReference>
<reference evidence="1 2" key="1">
    <citation type="submission" date="2023-06" db="EMBL/GenBank/DDBJ databases">
        <authorList>
            <person name="Yushchuk O."/>
            <person name="Binda E."/>
            <person name="Ruckert-Reed C."/>
            <person name="Fedorenko V."/>
            <person name="Kalinowski J."/>
            <person name="Marinelli F."/>
        </authorList>
    </citation>
    <scope>NUCLEOTIDE SEQUENCE [LARGE SCALE GENOMIC DNA]</scope>
    <source>
        <strain evidence="1 2">NRRL 3884</strain>
    </source>
</reference>
<protein>
    <submittedName>
        <fullName evidence="1">Uncharacterized protein</fullName>
    </submittedName>
</protein>
<sequence>MADVVLERTAGPMLMTIVDTDPDPGEAEETLVRLRRELLDHSGVADARTLSRVPPPAGSKAVDGLVAALSVAITHPDVLATVLEAVQGWVGRLGRAVRVEIDGDVLDLGRATSAQQQQIVDAWVRRHGTGE</sequence>
<evidence type="ECO:0000313" key="1">
    <source>
        <dbReference type="EMBL" id="WIN00454.1"/>
    </source>
</evidence>
<keyword evidence="2" id="KW-1185">Reference proteome</keyword>
<accession>A0ABY8WUQ4</accession>